<comment type="caution">
    <text evidence="3">The sequence shown here is derived from an EMBL/GenBank/DDBJ whole genome shotgun (WGS) entry which is preliminary data.</text>
</comment>
<accession>A0ABP9HZW5</accession>
<dbReference type="InterPro" id="IPR011576">
    <property type="entry name" value="Pyridox_Oxase_N"/>
</dbReference>
<dbReference type="EMBL" id="BAABHS010000026">
    <property type="protein sequence ID" value="GAA4982940.1"/>
    <property type="molecule type" value="Genomic_DNA"/>
</dbReference>
<gene>
    <name evidence="3" type="ORF">GCM10023205_60710</name>
</gene>
<dbReference type="InterPro" id="IPR012349">
    <property type="entry name" value="Split_barrel_FMN-bd"/>
</dbReference>
<evidence type="ECO:0000313" key="4">
    <source>
        <dbReference type="Proteomes" id="UP001500466"/>
    </source>
</evidence>
<dbReference type="PANTHER" id="PTHR39336:SF1">
    <property type="entry name" value="PYRIDOXAMINE PHOSPHATE OXIDASE FAMILY PROTEIN (AFU_ORTHOLOGUE AFUA_6G11440)"/>
    <property type="match status" value="1"/>
</dbReference>
<dbReference type="Pfam" id="PF01243">
    <property type="entry name" value="PNPOx_N"/>
    <property type="match status" value="1"/>
</dbReference>
<feature type="region of interest" description="Disordered" evidence="1">
    <location>
        <begin position="175"/>
        <end position="217"/>
    </location>
</feature>
<feature type="compositionally biased region" description="Low complexity" evidence="1">
    <location>
        <begin position="186"/>
        <end position="200"/>
    </location>
</feature>
<reference evidence="4" key="1">
    <citation type="journal article" date="2019" name="Int. J. Syst. Evol. Microbiol.">
        <title>The Global Catalogue of Microorganisms (GCM) 10K type strain sequencing project: providing services to taxonomists for standard genome sequencing and annotation.</title>
        <authorList>
            <consortium name="The Broad Institute Genomics Platform"/>
            <consortium name="The Broad Institute Genome Sequencing Center for Infectious Disease"/>
            <person name="Wu L."/>
            <person name="Ma J."/>
        </authorList>
    </citation>
    <scope>NUCLEOTIDE SEQUENCE [LARGE SCALE GENOMIC DNA]</scope>
    <source>
        <strain evidence="4">JCM 17986</strain>
    </source>
</reference>
<keyword evidence="4" id="KW-1185">Reference proteome</keyword>
<evidence type="ECO:0000313" key="3">
    <source>
        <dbReference type="EMBL" id="GAA4982940.1"/>
    </source>
</evidence>
<sequence length="217" mass="23037">MGKVHADGITGRLKTFILEQPVYFTATAPLDADGHVNVSPKGHAGSFAVLDAWTVAYLDWTGSGAETHAHLRENGRITLMWSAFSGPPNIVRLHGRGEVVYPGDPRWDELAAHFGADAAAPGVRAIVRVDVHRVSDTCGFAVPFMDYVGERPLLRSYWDGKDAADVEAYHEKKNRTSIDGLPAIPPGSASAPAAETAAETVGRTSDVPAANPEPAAS</sequence>
<dbReference type="RefSeq" id="WP_345678933.1">
    <property type="nucleotide sequence ID" value="NZ_BAABHS010000026.1"/>
</dbReference>
<organism evidence="3 4">
    <name type="scientific">Yinghuangia aomiensis</name>
    <dbReference type="NCBI Taxonomy" id="676205"/>
    <lineage>
        <taxon>Bacteria</taxon>
        <taxon>Bacillati</taxon>
        <taxon>Actinomycetota</taxon>
        <taxon>Actinomycetes</taxon>
        <taxon>Kitasatosporales</taxon>
        <taxon>Streptomycetaceae</taxon>
        <taxon>Yinghuangia</taxon>
    </lineage>
</organism>
<dbReference type="SUPFAM" id="SSF50475">
    <property type="entry name" value="FMN-binding split barrel"/>
    <property type="match status" value="1"/>
</dbReference>
<dbReference type="Proteomes" id="UP001500466">
    <property type="component" value="Unassembled WGS sequence"/>
</dbReference>
<feature type="domain" description="Pyridoxamine 5'-phosphate oxidase N-terminal" evidence="2">
    <location>
        <begin position="10"/>
        <end position="138"/>
    </location>
</feature>
<evidence type="ECO:0000259" key="2">
    <source>
        <dbReference type="Pfam" id="PF01243"/>
    </source>
</evidence>
<name>A0ABP9HZW5_9ACTN</name>
<evidence type="ECO:0000256" key="1">
    <source>
        <dbReference type="SAM" id="MobiDB-lite"/>
    </source>
</evidence>
<proteinExistence type="predicted"/>
<dbReference type="Gene3D" id="2.30.110.10">
    <property type="entry name" value="Electron Transport, Fmn-binding Protein, Chain A"/>
    <property type="match status" value="1"/>
</dbReference>
<protein>
    <submittedName>
        <fullName evidence="3">Pyridoxamine 5'-phosphate oxidase family protein</fullName>
    </submittedName>
</protein>
<dbReference type="PANTHER" id="PTHR39336">
    <property type="entry name" value="PYRIDOXAMINE PHOSPHATE OXIDASE FAMILY PROTEIN (AFU_ORTHOLOGUE AFUA_6G11440)"/>
    <property type="match status" value="1"/>
</dbReference>